<evidence type="ECO:0000256" key="1">
    <source>
        <dbReference type="SAM" id="MobiDB-lite"/>
    </source>
</evidence>
<keyword evidence="3" id="KW-1185">Reference proteome</keyword>
<evidence type="ECO:0000313" key="2">
    <source>
        <dbReference type="EMBL" id="KOO31906.1"/>
    </source>
</evidence>
<gene>
    <name evidence="2" type="ORF">Ctob_016597</name>
</gene>
<organism evidence="2 3">
    <name type="scientific">Chrysochromulina tobinii</name>
    <dbReference type="NCBI Taxonomy" id="1460289"/>
    <lineage>
        <taxon>Eukaryota</taxon>
        <taxon>Haptista</taxon>
        <taxon>Haptophyta</taxon>
        <taxon>Prymnesiophyceae</taxon>
        <taxon>Prymnesiales</taxon>
        <taxon>Chrysochromulinaceae</taxon>
        <taxon>Chrysochromulina</taxon>
    </lineage>
</organism>
<dbReference type="AlphaFoldDB" id="A0A0M0JZ31"/>
<sequence length="256" mass="28574">MLEQARALGLSTRRVHIPPGWRELLRPTVPEPGTERKQVASLDAATKQTDASRSALRKSFVDRALAGGPRSRSTGVRWFVKYCLYGRGSMPFTSLTRDSPLAAKLEAEQLLMDFAIWLAICRPSGRPISAKSISKYLGQVRLWHLEEFRTDIIGELDLSQLKAVVKGIARCIQQPPALDRWGVRTQDLAKAISQCLHQQSPTDANWAAGLTVAFCGLLRGAEFSLQEGEKFDPNRHLTRADVKFFSKEGVEYAILR</sequence>
<reference evidence="3" key="1">
    <citation type="journal article" date="2015" name="PLoS Genet.">
        <title>Genome Sequence and Transcriptome Analyses of Chrysochromulina tobin: Metabolic Tools for Enhanced Algal Fitness in the Prominent Order Prymnesiales (Haptophyceae).</title>
        <authorList>
            <person name="Hovde B.T."/>
            <person name="Deodato C.R."/>
            <person name="Hunsperger H.M."/>
            <person name="Ryken S.A."/>
            <person name="Yost W."/>
            <person name="Jha R.K."/>
            <person name="Patterson J."/>
            <person name="Monnat R.J. Jr."/>
            <person name="Barlow S.B."/>
            <person name="Starkenburg S.R."/>
            <person name="Cattolico R.A."/>
        </authorList>
    </citation>
    <scope>NUCLEOTIDE SEQUENCE</scope>
    <source>
        <strain evidence="3">CCMP291</strain>
    </source>
</reference>
<evidence type="ECO:0000313" key="3">
    <source>
        <dbReference type="Proteomes" id="UP000037460"/>
    </source>
</evidence>
<comment type="caution">
    <text evidence="2">The sequence shown here is derived from an EMBL/GenBank/DDBJ whole genome shotgun (WGS) entry which is preliminary data.</text>
</comment>
<name>A0A0M0JZ31_9EUKA</name>
<dbReference type="EMBL" id="JWZX01001902">
    <property type="protein sequence ID" value="KOO31906.1"/>
    <property type="molecule type" value="Genomic_DNA"/>
</dbReference>
<accession>A0A0M0JZ31</accession>
<feature type="non-terminal residue" evidence="2">
    <location>
        <position position="256"/>
    </location>
</feature>
<protein>
    <submittedName>
        <fullName evidence="2">Uncharacterized protein</fullName>
    </submittedName>
</protein>
<feature type="region of interest" description="Disordered" evidence="1">
    <location>
        <begin position="28"/>
        <end position="48"/>
    </location>
</feature>
<dbReference type="OrthoDB" id="3254696at2759"/>
<dbReference type="Proteomes" id="UP000037460">
    <property type="component" value="Unassembled WGS sequence"/>
</dbReference>
<proteinExistence type="predicted"/>